<feature type="transmembrane region" description="Helical" evidence="9">
    <location>
        <begin position="252"/>
        <end position="273"/>
    </location>
</feature>
<feature type="transmembrane region" description="Helical" evidence="9">
    <location>
        <begin position="526"/>
        <end position="548"/>
    </location>
</feature>
<protein>
    <submittedName>
        <fullName evidence="13">Mechanosensitive ion channel protein</fullName>
    </submittedName>
</protein>
<feature type="region of interest" description="Disordered" evidence="8">
    <location>
        <begin position="776"/>
        <end position="820"/>
    </location>
</feature>
<evidence type="ECO:0000256" key="10">
    <source>
        <dbReference type="SAM" id="SignalP"/>
    </source>
</evidence>
<evidence type="ECO:0000256" key="4">
    <source>
        <dbReference type="ARBA" id="ARBA00022692"/>
    </source>
</evidence>
<dbReference type="SUPFAM" id="SSF82861">
    <property type="entry name" value="Mechanosensitive channel protein MscS (YggB), transmembrane region"/>
    <property type="match status" value="1"/>
</dbReference>
<evidence type="ECO:0000259" key="11">
    <source>
        <dbReference type="Pfam" id="PF00924"/>
    </source>
</evidence>
<feature type="transmembrane region" description="Helical" evidence="9">
    <location>
        <begin position="603"/>
        <end position="632"/>
    </location>
</feature>
<dbReference type="InterPro" id="IPR052702">
    <property type="entry name" value="MscS-like_channel"/>
</dbReference>
<feature type="signal peptide" evidence="10">
    <location>
        <begin position="1"/>
        <end position="18"/>
    </location>
</feature>
<name>A0A2U2DU64_9HYPH</name>
<dbReference type="PROSITE" id="PS01246">
    <property type="entry name" value="UPF0003"/>
    <property type="match status" value="1"/>
</dbReference>
<dbReference type="SUPFAM" id="SSF50182">
    <property type="entry name" value="Sm-like ribonucleoproteins"/>
    <property type="match status" value="1"/>
</dbReference>
<dbReference type="Gene3D" id="2.30.30.60">
    <property type="match status" value="1"/>
</dbReference>
<evidence type="ECO:0000256" key="5">
    <source>
        <dbReference type="ARBA" id="ARBA00022989"/>
    </source>
</evidence>
<dbReference type="InterPro" id="IPR023408">
    <property type="entry name" value="MscS_beta-dom_sf"/>
</dbReference>
<keyword evidence="5 9" id="KW-1133">Transmembrane helix</keyword>
<evidence type="ECO:0000256" key="9">
    <source>
        <dbReference type="SAM" id="Phobius"/>
    </source>
</evidence>
<feature type="transmembrane region" description="Helical" evidence="9">
    <location>
        <begin position="579"/>
        <end position="597"/>
    </location>
</feature>
<keyword evidence="6 9" id="KW-0472">Membrane</keyword>
<dbReference type="Pfam" id="PF21082">
    <property type="entry name" value="MS_channel_3rd"/>
    <property type="match status" value="1"/>
</dbReference>
<evidence type="ECO:0000256" key="1">
    <source>
        <dbReference type="ARBA" id="ARBA00004651"/>
    </source>
</evidence>
<evidence type="ECO:0000259" key="12">
    <source>
        <dbReference type="Pfam" id="PF21082"/>
    </source>
</evidence>
<dbReference type="InterPro" id="IPR006685">
    <property type="entry name" value="MscS_channel_2nd"/>
</dbReference>
<evidence type="ECO:0000256" key="8">
    <source>
        <dbReference type="SAM" id="MobiDB-lite"/>
    </source>
</evidence>
<sequence>MLLLLALWSASAPASAVAQDQPRAAVEGQAEKLNETIDKGRTDLAAARSRIDALKQQVAAYANDDARLVDLKAEVEEATRTIIAISVSLRPRFEAIKSRLAELGDPPAEGQPPEADIVTSERKQLGAERSLINALTGEAEDLSISATSLSNQITDIRRRLFTETLFKRSDISVDSFNIAGKALVAEMADLQRAFGSWIKFVWKFKRLPLLTAVLLSLFAAMIFLVGSYRLFGHFTHRDRTVVDPPYIARLSFAFWSTMIQTLSLVAFLASSFFFMNSFNVLRADIAPIISSALGFTGAVYFVGRLTHAVFAPGRPDWRLVRVSNTGAHQLDWAILAMAFVSGVDYVFSGISEALGSPVILTVMKSFAASLVVGLILFIISFLRPVLAVSGDPEERGRPWPRLMAILLRLTGVALVVACVTGYVGLARFVATQIVLTGAVVATMYIGILCGKAVGKRGAFAETRLGVYLGARYGLGPVALDQIGLAAGLGIYAFALMTGVPLILLSWGFQVGDLEQWAYRLFTEIRIGNISISLMSILGGVLLFVFGLLMTRWLQKWIDGNVMDRSQVDAGVRNSVKTGVGYLGVAVAGLIGISAAGLDLSSFALVAGALSLGVGFGLQNIVSNFVSGLILLVERPFKVGDWVVTGTTEGFVKRISVRATEIETFQRQSIMVPNSLFINASVGNWTHRNKLGRADISVVVSYDSDPRRIMQLLKEIAEGHPKVLRNPAPMAIFSAFGEATMTFELRAYLADIVNGGEVRNDLRLAIFERFRQEGLGMPFKKEDGVPKDPPEEDETREPLPEAKPEPRPAPVVNAQSGKSIG</sequence>
<keyword evidence="3" id="KW-1003">Cell membrane</keyword>
<feature type="compositionally biased region" description="Basic and acidic residues" evidence="8">
    <location>
        <begin position="778"/>
        <end position="788"/>
    </location>
</feature>
<dbReference type="AlphaFoldDB" id="A0A2U2DU64"/>
<gene>
    <name evidence="13" type="ORF">DEM27_10200</name>
</gene>
<feature type="transmembrane region" description="Helical" evidence="9">
    <location>
        <begin position="402"/>
        <end position="423"/>
    </location>
</feature>
<evidence type="ECO:0000313" key="14">
    <source>
        <dbReference type="Proteomes" id="UP000245252"/>
    </source>
</evidence>
<feature type="transmembrane region" description="Helical" evidence="9">
    <location>
        <begin position="209"/>
        <end position="231"/>
    </location>
</feature>
<evidence type="ECO:0000256" key="2">
    <source>
        <dbReference type="ARBA" id="ARBA00008017"/>
    </source>
</evidence>
<dbReference type="PANTHER" id="PTHR30347">
    <property type="entry name" value="POTASSIUM CHANNEL RELATED"/>
    <property type="match status" value="1"/>
</dbReference>
<feature type="coiled-coil region" evidence="7">
    <location>
        <begin position="30"/>
        <end position="81"/>
    </location>
</feature>
<evidence type="ECO:0000313" key="13">
    <source>
        <dbReference type="EMBL" id="PWE56844.1"/>
    </source>
</evidence>
<feature type="chain" id="PRO_5015483140" evidence="10">
    <location>
        <begin position="19"/>
        <end position="820"/>
    </location>
</feature>
<evidence type="ECO:0000256" key="3">
    <source>
        <dbReference type="ARBA" id="ARBA00022475"/>
    </source>
</evidence>
<keyword evidence="14" id="KW-1185">Reference proteome</keyword>
<dbReference type="Gene3D" id="1.10.287.1260">
    <property type="match status" value="1"/>
</dbReference>
<keyword evidence="10" id="KW-0732">Signal</keyword>
<organism evidence="13 14">
    <name type="scientific">Metarhizobium album</name>
    <dbReference type="NCBI Taxonomy" id="2182425"/>
    <lineage>
        <taxon>Bacteria</taxon>
        <taxon>Pseudomonadati</taxon>
        <taxon>Pseudomonadota</taxon>
        <taxon>Alphaproteobacteria</taxon>
        <taxon>Hyphomicrobiales</taxon>
        <taxon>Rhizobiaceae</taxon>
        <taxon>Metarhizobium</taxon>
    </lineage>
</organism>
<dbReference type="SUPFAM" id="SSF82689">
    <property type="entry name" value="Mechanosensitive channel protein MscS (YggB), C-terminal domain"/>
    <property type="match status" value="1"/>
</dbReference>
<dbReference type="InterPro" id="IPR006686">
    <property type="entry name" value="MscS_channel_CS"/>
</dbReference>
<comment type="subcellular location">
    <subcellularLocation>
        <location evidence="1">Cell membrane</location>
        <topology evidence="1">Multi-pass membrane protein</topology>
    </subcellularLocation>
</comment>
<dbReference type="InterPro" id="IPR049278">
    <property type="entry name" value="MS_channel_C"/>
</dbReference>
<dbReference type="Gene3D" id="3.30.70.100">
    <property type="match status" value="1"/>
</dbReference>
<reference evidence="13 14" key="1">
    <citation type="submission" date="2018-05" db="EMBL/GenBank/DDBJ databases">
        <title>The draft genome of strain NS-104.</title>
        <authorList>
            <person name="Hang P."/>
            <person name="Jiang J."/>
        </authorList>
    </citation>
    <scope>NUCLEOTIDE SEQUENCE [LARGE SCALE GENOMIC DNA]</scope>
    <source>
        <strain evidence="13 14">NS-104</strain>
    </source>
</reference>
<feature type="compositionally biased region" description="Basic and acidic residues" evidence="8">
    <location>
        <begin position="795"/>
        <end position="805"/>
    </location>
</feature>
<comment type="caution">
    <text evidence="13">The sequence shown here is derived from an EMBL/GenBank/DDBJ whole genome shotgun (WGS) entry which is preliminary data.</text>
</comment>
<feature type="transmembrane region" description="Helical" evidence="9">
    <location>
        <begin position="482"/>
        <end position="506"/>
    </location>
</feature>
<accession>A0A2U2DU64</accession>
<dbReference type="OrthoDB" id="9799209at2"/>
<proteinExistence type="inferred from homology"/>
<dbReference type="InterPro" id="IPR011066">
    <property type="entry name" value="MscS_channel_C_sf"/>
</dbReference>
<feature type="domain" description="Mechanosensitive ion channel MscS C-terminal" evidence="12">
    <location>
        <begin position="694"/>
        <end position="775"/>
    </location>
</feature>
<feature type="transmembrane region" description="Helical" evidence="9">
    <location>
        <begin position="285"/>
        <end position="311"/>
    </location>
</feature>
<comment type="similarity">
    <text evidence="2">Belongs to the MscS (TC 1.A.23) family.</text>
</comment>
<feature type="transmembrane region" description="Helical" evidence="9">
    <location>
        <begin position="429"/>
        <end position="449"/>
    </location>
</feature>
<dbReference type="InterPro" id="IPR010920">
    <property type="entry name" value="LSM_dom_sf"/>
</dbReference>
<dbReference type="GO" id="GO:0005886">
    <property type="term" value="C:plasma membrane"/>
    <property type="evidence" value="ECO:0007669"/>
    <property type="project" value="UniProtKB-SubCell"/>
</dbReference>
<feature type="domain" description="Mechanosensitive ion channel MscS" evidence="11">
    <location>
        <begin position="619"/>
        <end position="686"/>
    </location>
</feature>
<dbReference type="GO" id="GO:0008381">
    <property type="term" value="F:mechanosensitive monoatomic ion channel activity"/>
    <property type="evidence" value="ECO:0007669"/>
    <property type="project" value="UniProtKB-ARBA"/>
</dbReference>
<keyword evidence="7" id="KW-0175">Coiled coil</keyword>
<dbReference type="PANTHER" id="PTHR30347:SF1">
    <property type="entry name" value="MECHANOSENSITIVE CHANNEL MSCK"/>
    <property type="match status" value="1"/>
</dbReference>
<dbReference type="Pfam" id="PF00924">
    <property type="entry name" value="MS_channel_2nd"/>
    <property type="match status" value="1"/>
</dbReference>
<dbReference type="EMBL" id="QFBC01000003">
    <property type="protein sequence ID" value="PWE56844.1"/>
    <property type="molecule type" value="Genomic_DNA"/>
</dbReference>
<dbReference type="Proteomes" id="UP000245252">
    <property type="component" value="Unassembled WGS sequence"/>
</dbReference>
<evidence type="ECO:0000256" key="7">
    <source>
        <dbReference type="SAM" id="Coils"/>
    </source>
</evidence>
<evidence type="ECO:0000256" key="6">
    <source>
        <dbReference type="ARBA" id="ARBA00023136"/>
    </source>
</evidence>
<dbReference type="InterPro" id="IPR011014">
    <property type="entry name" value="MscS_channel_TM-2"/>
</dbReference>
<feature type="transmembrane region" description="Helical" evidence="9">
    <location>
        <begin position="332"/>
        <end position="350"/>
    </location>
</feature>
<feature type="transmembrane region" description="Helical" evidence="9">
    <location>
        <begin position="362"/>
        <end position="382"/>
    </location>
</feature>
<keyword evidence="4 9" id="KW-0812">Transmembrane</keyword>